<comment type="subcellular location">
    <subcellularLocation>
        <location evidence="1">Cell membrane</location>
        <topology evidence="1">Multi-pass membrane protein</topology>
    </subcellularLocation>
</comment>
<keyword evidence="6 7" id="KW-0472">Membrane</keyword>
<keyword evidence="3" id="KW-1003">Cell membrane</keyword>
<evidence type="ECO:0000259" key="8">
    <source>
        <dbReference type="Pfam" id="PF02308"/>
    </source>
</evidence>
<evidence type="ECO:0000256" key="1">
    <source>
        <dbReference type="ARBA" id="ARBA00004651"/>
    </source>
</evidence>
<accession>A0A559IK71</accession>
<organism evidence="9 10">
    <name type="scientific">Paenibacillus agilis</name>
    <dbReference type="NCBI Taxonomy" id="3020863"/>
    <lineage>
        <taxon>Bacteria</taxon>
        <taxon>Bacillati</taxon>
        <taxon>Bacillota</taxon>
        <taxon>Bacilli</taxon>
        <taxon>Bacillales</taxon>
        <taxon>Paenibacillaceae</taxon>
        <taxon>Paenibacillus</taxon>
    </lineage>
</organism>
<dbReference type="EMBL" id="VNJK01000003">
    <property type="protein sequence ID" value="TVX88058.1"/>
    <property type="molecule type" value="Genomic_DNA"/>
</dbReference>
<dbReference type="GO" id="GO:0005886">
    <property type="term" value="C:plasma membrane"/>
    <property type="evidence" value="ECO:0007669"/>
    <property type="project" value="UniProtKB-SubCell"/>
</dbReference>
<evidence type="ECO:0000256" key="2">
    <source>
        <dbReference type="ARBA" id="ARBA00009298"/>
    </source>
</evidence>
<dbReference type="RefSeq" id="WP_144992876.1">
    <property type="nucleotide sequence ID" value="NZ_VNJK01000003.1"/>
</dbReference>
<dbReference type="Pfam" id="PF02308">
    <property type="entry name" value="MgtC"/>
    <property type="match status" value="1"/>
</dbReference>
<dbReference type="OrthoDB" id="9811198at2"/>
<evidence type="ECO:0000313" key="10">
    <source>
        <dbReference type="Proteomes" id="UP000318102"/>
    </source>
</evidence>
<evidence type="ECO:0000256" key="6">
    <source>
        <dbReference type="ARBA" id="ARBA00023136"/>
    </source>
</evidence>
<name>A0A559IK71_9BACL</name>
<evidence type="ECO:0000256" key="7">
    <source>
        <dbReference type="SAM" id="Phobius"/>
    </source>
</evidence>
<comment type="caution">
    <text evidence="9">The sequence shown here is derived from an EMBL/GenBank/DDBJ whole genome shotgun (WGS) entry which is preliminary data.</text>
</comment>
<sequence>MNPWVIDWWPLTQRLVLAALLGGIIGLERERSRHAAGVRTHMLVSMGSALIMLLSLYGFSMFVDEDNVRMDPARLSAQVISGIGFLGAGTIIRDGLSVKGLTTAASIWVAAAIGLSVGAGFYYGALLTCVLTIIALWLMNKMEFQGRAASLHYTFRIRGMDDGTLLSSIREMLASMKVEIDRVDVTKEIGAQSRKVWQQSEAGASGVEVSSGVAGANGTGTAGAQGAQSGNVDGVELKETVTMKRQTSLKLEVVIPPKLDAVDVVERLAAMDEVLEVRGK</sequence>
<feature type="transmembrane region" description="Helical" evidence="7">
    <location>
        <begin position="75"/>
        <end position="91"/>
    </location>
</feature>
<dbReference type="AlphaFoldDB" id="A0A559IK71"/>
<feature type="transmembrane region" description="Helical" evidence="7">
    <location>
        <begin position="121"/>
        <end position="139"/>
    </location>
</feature>
<keyword evidence="5 7" id="KW-1133">Transmembrane helix</keyword>
<proteinExistence type="inferred from homology"/>
<dbReference type="PANTHER" id="PTHR33778:SF1">
    <property type="entry name" value="MAGNESIUM TRANSPORTER YHID-RELATED"/>
    <property type="match status" value="1"/>
</dbReference>
<protein>
    <submittedName>
        <fullName evidence="9">MgtC/SapB family protein</fullName>
    </submittedName>
</protein>
<evidence type="ECO:0000313" key="9">
    <source>
        <dbReference type="EMBL" id="TVX88058.1"/>
    </source>
</evidence>
<dbReference type="Proteomes" id="UP000318102">
    <property type="component" value="Unassembled WGS sequence"/>
</dbReference>
<comment type="similarity">
    <text evidence="2">Belongs to the MgtC/SapB family.</text>
</comment>
<feature type="domain" description="MgtC/SapB/SrpB/YhiD N-terminal" evidence="8">
    <location>
        <begin position="15"/>
        <end position="143"/>
    </location>
</feature>
<dbReference type="InterPro" id="IPR049177">
    <property type="entry name" value="MgtC_SapB_SrpB_YhiD_N"/>
</dbReference>
<dbReference type="PRINTS" id="PR01837">
    <property type="entry name" value="MGTCSAPBPROT"/>
</dbReference>
<feature type="transmembrane region" description="Helical" evidence="7">
    <location>
        <begin position="40"/>
        <end position="63"/>
    </location>
</feature>
<keyword evidence="4 7" id="KW-0812">Transmembrane</keyword>
<dbReference type="InterPro" id="IPR003416">
    <property type="entry name" value="MgtC/SapB/SrpB/YhiD_fam"/>
</dbReference>
<evidence type="ECO:0000256" key="3">
    <source>
        <dbReference type="ARBA" id="ARBA00022475"/>
    </source>
</evidence>
<evidence type="ECO:0000256" key="5">
    <source>
        <dbReference type="ARBA" id="ARBA00022989"/>
    </source>
</evidence>
<reference evidence="9 10" key="1">
    <citation type="submission" date="2019-07" db="EMBL/GenBank/DDBJ databases">
        <authorList>
            <person name="Kim J."/>
        </authorList>
    </citation>
    <scope>NUCLEOTIDE SEQUENCE [LARGE SCALE GENOMIC DNA]</scope>
    <source>
        <strain evidence="9 10">N4</strain>
    </source>
</reference>
<keyword evidence="10" id="KW-1185">Reference proteome</keyword>
<gene>
    <name evidence="9" type="ORF">FPZ44_19280</name>
</gene>
<evidence type="ECO:0000256" key="4">
    <source>
        <dbReference type="ARBA" id="ARBA00022692"/>
    </source>
</evidence>
<dbReference type="PANTHER" id="PTHR33778">
    <property type="entry name" value="PROTEIN MGTC"/>
    <property type="match status" value="1"/>
</dbReference>